<feature type="compositionally biased region" description="Basic and acidic residues" evidence="2">
    <location>
        <begin position="702"/>
        <end position="719"/>
    </location>
</feature>
<dbReference type="Gene3D" id="2.60.40.10">
    <property type="entry name" value="Immunoglobulins"/>
    <property type="match status" value="6"/>
</dbReference>
<sequence length="891" mass="100747">MDLFPAATPSVRVTKKALLKNQKNRLVCSATDFYPGAITITWLWNGQVLLTANTGEPQGNGDGTYSVNSSVILNPTETQEKQLIECQVEHESLGKPITDEYSVIYGEPPTVQIYSMEIPGRREKVVVCDVGGFYPEAITVNWKLDGKPLDSSSRDAVRTFNKRIYSHVRPSPNNEPEDFSCEVQHETLLSPITQTHQVRYFSDQDKSCHLGLATIFGMLLALAGVGVLLWFFIFRKKYFQRFMVSPIYGPQTLNDDKVTFYCVAFNCPKATWVTWCVTEAGGDTITVSDPRTKDEEEKLLGCDYTMRSENSEDKELHKVITALNFTPSVLKHSNTTIVCRFISDGKTKEEKVKWSFTLPKPQVSGENPIALSPGDSSDVICSTELKNFNPKDIGITWSCGAGHYQDLETIKEEVTQNSQQTYDAKSECRIPGHRFTEPGFKVRVTWRHKSMEESEWKEASAADLPWCPHMSDISVPRLLHGDEVKLQCTISRYFPDALKVNWLRREAGKPDLFPVSSSDKYKLPVMAATRQEDQTFTCTASLIVNVSMKTDHGAEFICQVEHPSLESPLEKRTGELNVVGIPVVDVTLNDSQSDHWLIAEVRDFYPQNIDVRWSRTKHKGQYEEYPASDFTKESKANPDGTFQLTSKCKAKNFDDRKRFKVTVTHESLESPIEMIMMKRQDGHFITGKTGARPLPKSSSLKEQSHPHHETTDKNSREETLLPSDEISENSTVRLPGIPVVDVFLDDSQSDHWLIAEVRGFAPQNIDVKWSRTKAKGRYEKYLASAFTNKFEKNSDGTFELTSKCKAKGSEKQKKSFKVSVTHESLESPIEMVMEKRQDGYFITGKEGERPLPKSSSSLKKQSHPHHETTDKGSGRGDHQFEDQKSSVHRNK</sequence>
<dbReference type="InterPro" id="IPR013783">
    <property type="entry name" value="Ig-like_fold"/>
</dbReference>
<evidence type="ECO:0000256" key="1">
    <source>
        <dbReference type="ARBA" id="ARBA00023319"/>
    </source>
</evidence>
<dbReference type="InterPro" id="IPR036179">
    <property type="entry name" value="Ig-like_dom_sf"/>
</dbReference>
<organism evidence="5 6">
    <name type="scientific">Leptobrachium leishanense</name>
    <name type="common">Leishan spiny toad</name>
    <dbReference type="NCBI Taxonomy" id="445787"/>
    <lineage>
        <taxon>Eukaryota</taxon>
        <taxon>Metazoa</taxon>
        <taxon>Chordata</taxon>
        <taxon>Craniata</taxon>
        <taxon>Vertebrata</taxon>
        <taxon>Euteleostomi</taxon>
        <taxon>Amphibia</taxon>
        <taxon>Batrachia</taxon>
        <taxon>Anura</taxon>
        <taxon>Pelobatoidea</taxon>
        <taxon>Megophryidae</taxon>
        <taxon>Leptobrachium</taxon>
    </lineage>
</organism>
<feature type="domain" description="Ig-like" evidence="4">
    <location>
        <begin position="109"/>
        <end position="193"/>
    </location>
</feature>
<keyword evidence="6" id="KW-1185">Reference proteome</keyword>
<keyword evidence="3" id="KW-0812">Transmembrane</keyword>
<dbReference type="AlphaFoldDB" id="A0A8C5QZI8"/>
<dbReference type="Ensembl" id="ENSLLET00000046286.1">
    <property type="protein sequence ID" value="ENSLLEP00000044501.1"/>
    <property type="gene ID" value="ENSLLEG00000028263.1"/>
</dbReference>
<reference evidence="5" key="1">
    <citation type="submission" date="2025-08" db="UniProtKB">
        <authorList>
            <consortium name="Ensembl"/>
        </authorList>
    </citation>
    <scope>IDENTIFICATION</scope>
</reference>
<dbReference type="PROSITE" id="PS50835">
    <property type="entry name" value="IG_LIKE"/>
    <property type="match status" value="3"/>
</dbReference>
<dbReference type="GeneTree" id="ENSGT00940000163371"/>
<dbReference type="SMART" id="SM00407">
    <property type="entry name" value="IGc1"/>
    <property type="match status" value="4"/>
</dbReference>
<dbReference type="InterPro" id="IPR007110">
    <property type="entry name" value="Ig-like_dom"/>
</dbReference>
<dbReference type="InterPro" id="IPR003597">
    <property type="entry name" value="Ig_C1-set"/>
</dbReference>
<proteinExistence type="predicted"/>
<feature type="compositionally biased region" description="Basic and acidic residues" evidence="2">
    <location>
        <begin position="864"/>
        <end position="885"/>
    </location>
</feature>
<feature type="domain" description="Ig-like" evidence="4">
    <location>
        <begin position="468"/>
        <end position="577"/>
    </location>
</feature>
<reference evidence="5" key="2">
    <citation type="submission" date="2025-09" db="UniProtKB">
        <authorList>
            <consortium name="Ensembl"/>
        </authorList>
    </citation>
    <scope>IDENTIFICATION</scope>
</reference>
<keyword evidence="3" id="KW-1133">Transmembrane helix</keyword>
<feature type="region of interest" description="Disordered" evidence="2">
    <location>
        <begin position="687"/>
        <end position="727"/>
    </location>
</feature>
<keyword evidence="1" id="KW-0393">Immunoglobulin domain</keyword>
<feature type="transmembrane region" description="Helical" evidence="3">
    <location>
        <begin position="210"/>
        <end position="233"/>
    </location>
</feature>
<dbReference type="PANTHER" id="PTHR23411">
    <property type="entry name" value="TAPASIN"/>
    <property type="match status" value="1"/>
</dbReference>
<dbReference type="OrthoDB" id="10043043at2759"/>
<evidence type="ECO:0000313" key="6">
    <source>
        <dbReference type="Proteomes" id="UP000694569"/>
    </source>
</evidence>
<evidence type="ECO:0000313" key="5">
    <source>
        <dbReference type="Ensembl" id="ENSLLEP00000044501.1"/>
    </source>
</evidence>
<accession>A0A8C5QZI8</accession>
<dbReference type="PROSITE" id="PS00290">
    <property type="entry name" value="IG_MHC"/>
    <property type="match status" value="2"/>
</dbReference>
<dbReference type="FunFam" id="2.60.40.10:FF:001774">
    <property type="entry name" value="Uncharacterized LOC100216153"/>
    <property type="match status" value="1"/>
</dbReference>
<evidence type="ECO:0000256" key="3">
    <source>
        <dbReference type="SAM" id="Phobius"/>
    </source>
</evidence>
<dbReference type="CDD" id="cd00098">
    <property type="entry name" value="IgC1"/>
    <property type="match status" value="3"/>
</dbReference>
<name>A0A8C5QZI8_9ANUR</name>
<keyword evidence="3" id="KW-0472">Membrane</keyword>
<dbReference type="InterPro" id="IPR003006">
    <property type="entry name" value="Ig/MHC_CS"/>
</dbReference>
<evidence type="ECO:0000259" key="4">
    <source>
        <dbReference type="PROSITE" id="PS50835"/>
    </source>
</evidence>
<dbReference type="Proteomes" id="UP000694569">
    <property type="component" value="Unplaced"/>
</dbReference>
<dbReference type="Pfam" id="PF07654">
    <property type="entry name" value="C1-set"/>
    <property type="match status" value="4"/>
</dbReference>
<feature type="domain" description="Ig-like" evidence="4">
    <location>
        <begin position="9"/>
        <end position="102"/>
    </location>
</feature>
<dbReference type="SUPFAM" id="SSF48726">
    <property type="entry name" value="Immunoglobulin"/>
    <property type="match status" value="5"/>
</dbReference>
<protein>
    <recommendedName>
        <fullName evidence="4">Ig-like domain-containing protein</fullName>
    </recommendedName>
</protein>
<dbReference type="InterPro" id="IPR050380">
    <property type="entry name" value="Immune_Resp_Modulators"/>
</dbReference>
<feature type="region of interest" description="Disordered" evidence="2">
    <location>
        <begin position="836"/>
        <end position="891"/>
    </location>
</feature>
<evidence type="ECO:0000256" key="2">
    <source>
        <dbReference type="SAM" id="MobiDB-lite"/>
    </source>
</evidence>